<gene>
    <name evidence="1" type="ORF">SAMN05660648_00847</name>
</gene>
<dbReference type="OrthoDB" id="9780343at2"/>
<reference evidence="1 2" key="1">
    <citation type="submission" date="2016-10" db="EMBL/GenBank/DDBJ databases">
        <authorList>
            <person name="de Groot N.N."/>
        </authorList>
    </citation>
    <scope>NUCLEOTIDE SEQUENCE [LARGE SCALE GENOMIC DNA]</scope>
    <source>
        <strain evidence="1 2">DSM 2872</strain>
    </source>
</reference>
<protein>
    <recommendedName>
        <fullName evidence="3">DUF2225 domain-containing protein</fullName>
    </recommendedName>
</protein>
<evidence type="ECO:0000313" key="1">
    <source>
        <dbReference type="EMBL" id="SDZ84241.1"/>
    </source>
</evidence>
<evidence type="ECO:0000313" key="2">
    <source>
        <dbReference type="Proteomes" id="UP000183469"/>
    </source>
</evidence>
<organism evidence="1 2">
    <name type="scientific">Selenomonas ruminantium</name>
    <dbReference type="NCBI Taxonomy" id="971"/>
    <lineage>
        <taxon>Bacteria</taxon>
        <taxon>Bacillati</taxon>
        <taxon>Bacillota</taxon>
        <taxon>Negativicutes</taxon>
        <taxon>Selenomonadales</taxon>
        <taxon>Selenomonadaceae</taxon>
        <taxon>Selenomonas</taxon>
    </lineage>
</organism>
<accession>A0A1H3WBP9</accession>
<dbReference type="EMBL" id="FNQG01000003">
    <property type="protein sequence ID" value="SDZ84241.1"/>
    <property type="molecule type" value="Genomic_DNA"/>
</dbReference>
<dbReference type="InterPro" id="IPR018708">
    <property type="entry name" value="DUF2225"/>
</dbReference>
<dbReference type="RefSeq" id="WP_074671094.1">
    <property type="nucleotide sequence ID" value="NZ_FNQG01000003.1"/>
</dbReference>
<dbReference type="Pfam" id="PF09986">
    <property type="entry name" value="DUF2225"/>
    <property type="match status" value="1"/>
</dbReference>
<proteinExistence type="predicted"/>
<dbReference type="Gene3D" id="1.25.40.10">
    <property type="entry name" value="Tetratricopeptide repeat domain"/>
    <property type="match status" value="1"/>
</dbReference>
<dbReference type="SUPFAM" id="SSF48452">
    <property type="entry name" value="TPR-like"/>
    <property type="match status" value="1"/>
</dbReference>
<dbReference type="AlphaFoldDB" id="A0A1H3WBP9"/>
<name>A0A1H3WBP9_SELRU</name>
<sequence>MGEFTFTVEKKCPVCGESTRVVKTKAKITVERTDEDFCVHYKDFNPYLYKIWFCEKCGYAADEKTFLAPMPAVHKKKIKEFLDNRKLGMQFVEERGVPDAVAAYKLAIFYAEMTDQPLAKRAGMYLGLGWIFRYSGEQDKEFEMMQKAAELYDQSIMTERYPQNGMSDDTAVYLVGAIYYRMHELEKATQYLSRLIGDQSLRDRDIQLYKRARDLWQSVREEQGETKGENK</sequence>
<dbReference type="Proteomes" id="UP000183469">
    <property type="component" value="Unassembled WGS sequence"/>
</dbReference>
<evidence type="ECO:0008006" key="3">
    <source>
        <dbReference type="Google" id="ProtNLM"/>
    </source>
</evidence>
<dbReference type="InterPro" id="IPR011990">
    <property type="entry name" value="TPR-like_helical_dom_sf"/>
</dbReference>